<dbReference type="RefSeq" id="WP_171653120.1">
    <property type="nucleotide sequence ID" value="NZ_WHOD01000066.1"/>
</dbReference>
<dbReference type="PANTHER" id="PTHR46844:SF1">
    <property type="entry name" value="SLR5058 PROTEIN"/>
    <property type="match status" value="1"/>
</dbReference>
<dbReference type="SUPFAM" id="SSF52540">
    <property type="entry name" value="P-loop containing nucleoside triphosphate hydrolases"/>
    <property type="match status" value="1"/>
</dbReference>
<accession>A0A972GQ81</accession>
<gene>
    <name evidence="2" type="ORF">GC093_16970</name>
</gene>
<protein>
    <submittedName>
        <fullName evidence="2">NACHT domain-containing protein</fullName>
    </submittedName>
</protein>
<evidence type="ECO:0000313" key="3">
    <source>
        <dbReference type="Proteomes" id="UP000641588"/>
    </source>
</evidence>
<dbReference type="EMBL" id="WHOD01000066">
    <property type="protein sequence ID" value="NOU94901.1"/>
    <property type="molecule type" value="Genomic_DNA"/>
</dbReference>
<evidence type="ECO:0000259" key="1">
    <source>
        <dbReference type="Pfam" id="PF05729"/>
    </source>
</evidence>
<dbReference type="Gene3D" id="3.40.50.300">
    <property type="entry name" value="P-loop containing nucleotide triphosphate hydrolases"/>
    <property type="match status" value="1"/>
</dbReference>
<reference evidence="2" key="1">
    <citation type="submission" date="2019-10" db="EMBL/GenBank/DDBJ databases">
        <title>Description of Paenibacillus glebae sp. nov.</title>
        <authorList>
            <person name="Carlier A."/>
            <person name="Qi S."/>
        </authorList>
    </citation>
    <scope>NUCLEOTIDE SEQUENCE</scope>
    <source>
        <strain evidence="2">LMG 31456</strain>
    </source>
</reference>
<sequence length="671" mass="78837">MSDDLLIKAGITAVSSIVVEPIKHIINTWLKPKFEEMKKNSGINEKLEMFAFEVFEDYLVKTYEEQSSLNIIALGLQQIQLHEIYIPLTIYSEEKKQQLTITNYPEDLAHNYKKIVVEDTAGMGKSTLMKKMFISAIEQNVGIPIFIELRNLSKEKDIIDIILENLNKFSSKHDKDFILEVINRGDFIFFLDGYDEIPFQQKQFVTRGLKQFIGNASENVFFLTSRPDDSLNSFGQFQKFEIIELKQSEAFSLIEKCDKVTNLELSHKIISQINDSIESGQFSDLETFLGNPLLVSFLYLTFKHKKDIPSLKIEFYRKVYDALFELHDLSKDSYKREKYSGLTSGNLQRVLMKLGFLCLRENENDYDKSQLLKLISQAKSSPYFKDIQEEDIFKDLLETVPLFTTIGLSYKWAHKSFMEYFAAYFVDNQENREKILNDIYMSNNFSIFINMLDFYYEIDRRLFDKVFVYPIVKEFIDFVEGYEISTSEDTVFLEYLEVMYNRLVIFESNGRDRLKWSERQEALLQKYSGNFPGIKDYQMFKGVQSSNTTLLLIKNRRLENILNLLLTKNSNLVKSVKSDRSQNKNEGESLFFSYEINYLNQFNIEDIKNRLSIVKRAFGQDKTININRNRMGNRKVRSRELIALDYFEAKKYCSLIEEEIQNSQEEIFLNL</sequence>
<keyword evidence="3" id="KW-1185">Reference proteome</keyword>
<comment type="caution">
    <text evidence="2">The sequence shown here is derived from an EMBL/GenBank/DDBJ whole genome shotgun (WGS) entry which is preliminary data.</text>
</comment>
<dbReference type="AlphaFoldDB" id="A0A972GQ81"/>
<dbReference type="InterPro" id="IPR027417">
    <property type="entry name" value="P-loop_NTPase"/>
</dbReference>
<evidence type="ECO:0000313" key="2">
    <source>
        <dbReference type="EMBL" id="NOU94901.1"/>
    </source>
</evidence>
<dbReference type="PANTHER" id="PTHR46844">
    <property type="entry name" value="SLR5058 PROTEIN"/>
    <property type="match status" value="1"/>
</dbReference>
<proteinExistence type="predicted"/>
<dbReference type="Pfam" id="PF05729">
    <property type="entry name" value="NACHT"/>
    <property type="match status" value="1"/>
</dbReference>
<name>A0A972GQ81_9BACL</name>
<dbReference type="Proteomes" id="UP000641588">
    <property type="component" value="Unassembled WGS sequence"/>
</dbReference>
<organism evidence="2 3">
    <name type="scientific">Paenibacillus foliorum</name>
    <dbReference type="NCBI Taxonomy" id="2654974"/>
    <lineage>
        <taxon>Bacteria</taxon>
        <taxon>Bacillati</taxon>
        <taxon>Bacillota</taxon>
        <taxon>Bacilli</taxon>
        <taxon>Bacillales</taxon>
        <taxon>Paenibacillaceae</taxon>
        <taxon>Paenibacillus</taxon>
    </lineage>
</organism>
<feature type="domain" description="NACHT" evidence="1">
    <location>
        <begin position="115"/>
        <end position="256"/>
    </location>
</feature>
<dbReference type="InterPro" id="IPR007111">
    <property type="entry name" value="NACHT_NTPase"/>
</dbReference>